<dbReference type="FunFam" id="3.40.50.300:FF:000225">
    <property type="entry name" value="Thymidylate kinase"/>
    <property type="match status" value="1"/>
</dbReference>
<dbReference type="GO" id="GO:0005829">
    <property type="term" value="C:cytosol"/>
    <property type="evidence" value="ECO:0007669"/>
    <property type="project" value="TreeGrafter"/>
</dbReference>
<dbReference type="OrthoDB" id="9774907at2"/>
<dbReference type="PANTHER" id="PTHR10344:SF4">
    <property type="entry name" value="UMP-CMP KINASE 2, MITOCHONDRIAL"/>
    <property type="match status" value="1"/>
</dbReference>
<comment type="similarity">
    <text evidence="1 12">Belongs to the thymidylate kinase family.</text>
</comment>
<comment type="function">
    <text evidence="11 12">Phosphorylation of dTMP to form dTDP in both de novo and salvage pathways of dTTP synthesis.</text>
</comment>
<dbReference type="InterPro" id="IPR027417">
    <property type="entry name" value="P-loop_NTPase"/>
</dbReference>
<feature type="binding site" evidence="12">
    <location>
        <begin position="12"/>
        <end position="19"/>
    </location>
    <ligand>
        <name>ATP</name>
        <dbReference type="ChEBI" id="CHEBI:30616"/>
    </ligand>
</feature>
<gene>
    <name evidence="12" type="primary">tmk</name>
    <name evidence="14" type="ORF">GJ668_12210</name>
</gene>
<reference evidence="14 15" key="1">
    <citation type="submission" date="2019-11" db="EMBL/GenBank/DDBJ databases">
        <title>Whole-genome sequence of the anaerobic purple sulfur bacterium Allochromatium palmeri DSM 15591.</title>
        <authorList>
            <person name="Kyndt J.A."/>
            <person name="Meyer T.E."/>
        </authorList>
    </citation>
    <scope>NUCLEOTIDE SEQUENCE [LARGE SCALE GENOMIC DNA]</scope>
    <source>
        <strain evidence="14 15">DSM 15591</strain>
    </source>
</reference>
<evidence type="ECO:0000313" key="15">
    <source>
        <dbReference type="Proteomes" id="UP000434044"/>
    </source>
</evidence>
<dbReference type="GO" id="GO:0006233">
    <property type="term" value="P:dTDP biosynthetic process"/>
    <property type="evidence" value="ECO:0007669"/>
    <property type="project" value="InterPro"/>
</dbReference>
<evidence type="ECO:0000259" key="13">
    <source>
        <dbReference type="Pfam" id="PF02223"/>
    </source>
</evidence>
<dbReference type="EMBL" id="WNKT01000026">
    <property type="protein sequence ID" value="MTW21853.1"/>
    <property type="molecule type" value="Genomic_DNA"/>
</dbReference>
<comment type="caution">
    <text evidence="14">The sequence shown here is derived from an EMBL/GenBank/DDBJ whole genome shotgun (WGS) entry which is preliminary data.</text>
</comment>
<dbReference type="Gene3D" id="3.40.50.300">
    <property type="entry name" value="P-loop containing nucleotide triphosphate hydrolases"/>
    <property type="match status" value="1"/>
</dbReference>
<evidence type="ECO:0000256" key="8">
    <source>
        <dbReference type="ARBA" id="ARBA00022840"/>
    </source>
</evidence>
<dbReference type="InterPro" id="IPR018094">
    <property type="entry name" value="Thymidylate_kinase"/>
</dbReference>
<dbReference type="GO" id="GO:0006235">
    <property type="term" value="P:dTTP biosynthetic process"/>
    <property type="evidence" value="ECO:0007669"/>
    <property type="project" value="UniProtKB-UniRule"/>
</dbReference>
<dbReference type="Pfam" id="PF02223">
    <property type="entry name" value="Thymidylate_kin"/>
    <property type="match status" value="1"/>
</dbReference>
<evidence type="ECO:0000313" key="14">
    <source>
        <dbReference type="EMBL" id="MTW21853.1"/>
    </source>
</evidence>
<dbReference type="SUPFAM" id="SSF52540">
    <property type="entry name" value="P-loop containing nucleoside triphosphate hydrolases"/>
    <property type="match status" value="1"/>
</dbReference>
<accession>A0A6N8ECB2</accession>
<comment type="catalytic activity">
    <reaction evidence="10 12">
        <text>dTMP + ATP = dTDP + ADP</text>
        <dbReference type="Rhea" id="RHEA:13517"/>
        <dbReference type="ChEBI" id="CHEBI:30616"/>
        <dbReference type="ChEBI" id="CHEBI:58369"/>
        <dbReference type="ChEBI" id="CHEBI:63528"/>
        <dbReference type="ChEBI" id="CHEBI:456216"/>
        <dbReference type="EC" id="2.7.4.9"/>
    </reaction>
</comment>
<keyword evidence="4 12" id="KW-0808">Transferase</keyword>
<dbReference type="InterPro" id="IPR039430">
    <property type="entry name" value="Thymidylate_kin-like_dom"/>
</dbReference>
<name>A0A6N8ECB2_9GAMM</name>
<keyword evidence="5 12" id="KW-0545">Nucleotide biosynthesis</keyword>
<evidence type="ECO:0000256" key="6">
    <source>
        <dbReference type="ARBA" id="ARBA00022741"/>
    </source>
</evidence>
<evidence type="ECO:0000256" key="7">
    <source>
        <dbReference type="ARBA" id="ARBA00022777"/>
    </source>
</evidence>
<protein>
    <recommendedName>
        <fullName evidence="3 12">Thymidylate kinase</fullName>
        <ecNumber evidence="2 12">2.7.4.9</ecNumber>
    </recommendedName>
    <alternativeName>
        <fullName evidence="9 12">dTMP kinase</fullName>
    </alternativeName>
</protein>
<dbReference type="PANTHER" id="PTHR10344">
    <property type="entry name" value="THYMIDYLATE KINASE"/>
    <property type="match status" value="1"/>
</dbReference>
<dbReference type="CDD" id="cd01672">
    <property type="entry name" value="TMPK"/>
    <property type="match status" value="1"/>
</dbReference>
<dbReference type="GO" id="GO:0006227">
    <property type="term" value="P:dUDP biosynthetic process"/>
    <property type="evidence" value="ECO:0007669"/>
    <property type="project" value="TreeGrafter"/>
</dbReference>
<dbReference type="NCBIfam" id="TIGR00041">
    <property type="entry name" value="DTMP_kinase"/>
    <property type="match status" value="1"/>
</dbReference>
<evidence type="ECO:0000256" key="10">
    <source>
        <dbReference type="ARBA" id="ARBA00048743"/>
    </source>
</evidence>
<dbReference type="RefSeq" id="WP_155450430.1">
    <property type="nucleotide sequence ID" value="NZ_WNKT01000026.1"/>
</dbReference>
<dbReference type="AlphaFoldDB" id="A0A6N8ECB2"/>
<keyword evidence="6 12" id="KW-0547">Nucleotide-binding</keyword>
<organism evidence="14 15">
    <name type="scientific">Allochromatium palmeri</name>
    <dbReference type="NCBI Taxonomy" id="231048"/>
    <lineage>
        <taxon>Bacteria</taxon>
        <taxon>Pseudomonadati</taxon>
        <taxon>Pseudomonadota</taxon>
        <taxon>Gammaproteobacteria</taxon>
        <taxon>Chromatiales</taxon>
        <taxon>Chromatiaceae</taxon>
        <taxon>Allochromatium</taxon>
    </lineage>
</organism>
<evidence type="ECO:0000256" key="12">
    <source>
        <dbReference type="HAMAP-Rule" id="MF_00165"/>
    </source>
</evidence>
<evidence type="ECO:0000256" key="4">
    <source>
        <dbReference type="ARBA" id="ARBA00022679"/>
    </source>
</evidence>
<feature type="domain" description="Thymidylate kinase-like" evidence="13">
    <location>
        <begin position="10"/>
        <end position="197"/>
    </location>
</feature>
<evidence type="ECO:0000256" key="3">
    <source>
        <dbReference type="ARBA" id="ARBA00017144"/>
    </source>
</evidence>
<evidence type="ECO:0000256" key="2">
    <source>
        <dbReference type="ARBA" id="ARBA00012980"/>
    </source>
</evidence>
<dbReference type="GO" id="GO:0005524">
    <property type="term" value="F:ATP binding"/>
    <property type="evidence" value="ECO:0007669"/>
    <property type="project" value="UniProtKB-UniRule"/>
</dbReference>
<dbReference type="GO" id="GO:0004798">
    <property type="term" value="F:dTMP kinase activity"/>
    <property type="evidence" value="ECO:0007669"/>
    <property type="project" value="UniProtKB-UniRule"/>
</dbReference>
<dbReference type="Proteomes" id="UP000434044">
    <property type="component" value="Unassembled WGS sequence"/>
</dbReference>
<evidence type="ECO:0000256" key="5">
    <source>
        <dbReference type="ARBA" id="ARBA00022727"/>
    </source>
</evidence>
<dbReference type="HAMAP" id="MF_00165">
    <property type="entry name" value="Thymidylate_kinase"/>
    <property type="match status" value="1"/>
</dbReference>
<evidence type="ECO:0000256" key="1">
    <source>
        <dbReference type="ARBA" id="ARBA00009776"/>
    </source>
</evidence>
<keyword evidence="8 12" id="KW-0067">ATP-binding</keyword>
<keyword evidence="7 12" id="KW-0418">Kinase</keyword>
<evidence type="ECO:0000256" key="9">
    <source>
        <dbReference type="ARBA" id="ARBA00029962"/>
    </source>
</evidence>
<proteinExistence type="inferred from homology"/>
<evidence type="ECO:0000256" key="11">
    <source>
        <dbReference type="ARBA" id="ARBA00057735"/>
    </source>
</evidence>
<dbReference type="EC" id="2.7.4.9" evidence="2 12"/>
<keyword evidence="15" id="KW-1185">Reference proteome</keyword>
<sequence length="215" mass="23774">MDTRGRFITLEGIEGAGKSTQIAPLAELLRARGLEVLTTREPGGSPLAERLRALLLDPDNQGMSETTELLLMFAARSDHLERRIRPALEAGHWVLCDRFTDATYAYQGGGRGIDPAQIRLLETLVQDELRPDLTLVFDLPPELGLGRAKSRAGQADRFESETQRFFATARAVYLERARGNPKHYRVIDATAPLEAVTLAVAAELNAFVDSLEFRS</sequence>